<dbReference type="AlphaFoldDB" id="A0A2V4RGJ1"/>
<dbReference type="RefSeq" id="WP_110555301.1">
    <property type="nucleotide sequence ID" value="NZ_NKUB01000001.1"/>
</dbReference>
<dbReference type="Proteomes" id="UP000247371">
    <property type="component" value="Unassembled WGS sequence"/>
</dbReference>
<gene>
    <name evidence="1" type="ORF">CFR76_00165</name>
</gene>
<organism evidence="1 2">
    <name type="scientific">Komagataeibacter swingsii</name>
    <dbReference type="NCBI Taxonomy" id="215220"/>
    <lineage>
        <taxon>Bacteria</taxon>
        <taxon>Pseudomonadati</taxon>
        <taxon>Pseudomonadota</taxon>
        <taxon>Alphaproteobacteria</taxon>
        <taxon>Acetobacterales</taxon>
        <taxon>Acetobacteraceae</taxon>
        <taxon>Komagataeibacter</taxon>
    </lineage>
</organism>
<accession>A0A2V4RGJ1</accession>
<evidence type="ECO:0008006" key="3">
    <source>
        <dbReference type="Google" id="ProtNLM"/>
    </source>
</evidence>
<evidence type="ECO:0000313" key="2">
    <source>
        <dbReference type="Proteomes" id="UP000247371"/>
    </source>
</evidence>
<keyword evidence="2" id="KW-1185">Reference proteome</keyword>
<protein>
    <recommendedName>
        <fullName evidence="3">Phenol degradation protein meta</fullName>
    </recommendedName>
</protein>
<name>A0A2V4RGJ1_9PROT</name>
<evidence type="ECO:0000313" key="1">
    <source>
        <dbReference type="EMBL" id="PYD71136.1"/>
    </source>
</evidence>
<sequence>MATTMVSFIPARAARRRGSASLRNAIALPHDAGRPCGRASYISISESMLFVAVSIASTFSALPVAHADGTGNGTEAGSQGLHENYDQWYTGSLVSPSGALTKKGVFAWEPYFAYSQPVGYLDSTGQGMPLKDRAHSVSNFTLYKYSITRSVSLQMTPDISYGWRRGHHGGTTSGLKMGDLPVDVMWRYLDADPKRYIPALSLFVGVAFPSGDYTRLGRDEDGVGSGTYTFRLALTEQSTYTLPGHHELRLRMWGTFRRALTQAHIADVSSYGTSAGFRGLAHPGMYGESGFSVEYGVNQKWVIAMDLARDWANGSVVRGYNAQGKDQNILGQASGDWVIAPAIEYNWSPRFGVIAGVTAMFAGHNTGQVISPQVAFNSVF</sequence>
<reference evidence="1 2" key="1">
    <citation type="submission" date="2017-07" db="EMBL/GenBank/DDBJ databases">
        <title>A draft genome sequence of Komagataeibacter swingsii LMG 22125.</title>
        <authorList>
            <person name="Skraban J."/>
            <person name="Cleenwerck I."/>
            <person name="Vandamme P."/>
            <person name="Trcek J."/>
        </authorList>
    </citation>
    <scope>NUCLEOTIDE SEQUENCE [LARGE SCALE GENOMIC DNA]</scope>
    <source>
        <strain evidence="1 2">LMG 22125</strain>
    </source>
</reference>
<dbReference type="EMBL" id="NKUB01000001">
    <property type="protein sequence ID" value="PYD71136.1"/>
    <property type="molecule type" value="Genomic_DNA"/>
</dbReference>
<proteinExistence type="predicted"/>
<comment type="caution">
    <text evidence="1">The sequence shown here is derived from an EMBL/GenBank/DDBJ whole genome shotgun (WGS) entry which is preliminary data.</text>
</comment>